<evidence type="ECO:0000256" key="2">
    <source>
        <dbReference type="ARBA" id="ARBA00022475"/>
    </source>
</evidence>
<evidence type="ECO:0000259" key="5">
    <source>
        <dbReference type="PROSITE" id="PS50003"/>
    </source>
</evidence>
<feature type="region of interest" description="Disordered" evidence="4">
    <location>
        <begin position="205"/>
        <end position="260"/>
    </location>
</feature>
<reference evidence="7" key="1">
    <citation type="submission" date="2022-07" db="EMBL/GenBank/DDBJ databases">
        <title>Phylogenomic reconstructions and comparative analyses of Kickxellomycotina fungi.</title>
        <authorList>
            <person name="Reynolds N.K."/>
            <person name="Stajich J.E."/>
            <person name="Barry K."/>
            <person name="Grigoriev I.V."/>
            <person name="Crous P."/>
            <person name="Smith M.E."/>
        </authorList>
    </citation>
    <scope>NUCLEOTIDE SEQUENCE</scope>
    <source>
        <strain evidence="7">IMI 214461</strain>
    </source>
</reference>
<dbReference type="Pfam" id="PF15410">
    <property type="entry name" value="PH_9"/>
    <property type="match status" value="1"/>
</dbReference>
<dbReference type="Pfam" id="PF01369">
    <property type="entry name" value="Sec7"/>
    <property type="match status" value="1"/>
</dbReference>
<dbReference type="EMBL" id="JANBQF010000343">
    <property type="protein sequence ID" value="KAJ2002004.1"/>
    <property type="molecule type" value="Genomic_DNA"/>
</dbReference>
<keyword evidence="8" id="KW-1185">Reference proteome</keyword>
<feature type="region of interest" description="Disordered" evidence="4">
    <location>
        <begin position="61"/>
        <end position="100"/>
    </location>
</feature>
<evidence type="ECO:0000313" key="7">
    <source>
        <dbReference type="EMBL" id="KAJ2002004.1"/>
    </source>
</evidence>
<organism evidence="7 8">
    <name type="scientific">Coemansia thaxteri</name>
    <dbReference type="NCBI Taxonomy" id="2663907"/>
    <lineage>
        <taxon>Eukaryota</taxon>
        <taxon>Fungi</taxon>
        <taxon>Fungi incertae sedis</taxon>
        <taxon>Zoopagomycota</taxon>
        <taxon>Kickxellomycotina</taxon>
        <taxon>Kickxellomycetes</taxon>
        <taxon>Kickxellales</taxon>
        <taxon>Kickxellaceae</taxon>
        <taxon>Coemansia</taxon>
    </lineage>
</organism>
<protein>
    <recommendedName>
        <fullName evidence="9">SEC7 domain-containing protein</fullName>
    </recommendedName>
</protein>
<feature type="compositionally biased region" description="Gly residues" evidence="4">
    <location>
        <begin position="876"/>
        <end position="889"/>
    </location>
</feature>
<feature type="domain" description="SEC7" evidence="6">
    <location>
        <begin position="897"/>
        <end position="1078"/>
    </location>
</feature>
<dbReference type="PROSITE" id="PS50003">
    <property type="entry name" value="PH_DOMAIN"/>
    <property type="match status" value="1"/>
</dbReference>
<sequence length="1608" mass="171908">MSVNKPLPATPDMAPDELYGMRAARPSTACNRRQQQQHIDDDISKRLSVALFANKSALMYTQSSQQQISEDKPRGRAAIDCSKPPGDNETNVQRPPPRHPPVALSYYNSRLNPIQKKEVQPTSYHGVYQGVPLVDEVTPTAWKPWEVDQADEESCNHVASGAAQEFDSISYLPRCSQTPPITLTPVSTSTLTTAIATPAIAVEEGDREAAAKQHASLGRAQSSAGGHKQERNSMLNAHGLHRPLSSSTQKTHGRPHTEWRDIHVQSLSRVDSILREAVGLQALDSARWSAQAPVSHGLETPATLSANGLGISISQSASLPSGLESDGHQGMYSLLASNASTSAFGGQSHLGHAAARPSIAYSQLMTPMSTSTHVDGYWQAEAGITTPSPGAGAGTGMDMGTGLGTTRLTRLLTASSLDRAHANARIASMSIGHQTPRPATAHGQWRQMSMYNPSNRQVQLSRDEFRRSRLFAEYERLVLGKGSGDEHEEGEEDEGDDSEDNLAGQINSNVDMSIDEAEAEDDAVLVGVPIECAHSSLDDISEEAEYEFANYEPSPEEEVSIGSPCSDEDALSAQQTSLSDKRKPIYAARPRPATVFCSGAREMRDTQAHSMYSTADMACRRQTEKRWTRILVQNQHLFRAPVVSDQLDHESVFGESGGGDETAGENGASGPAPLQLDLSPAADLFTDVTSALAECLPPLSARSVGSRQSATTTAVRREHAVSVAFPLSGSQFLSLQADAAFGMASFSDMSMGRRAGSNSGGSDSTAATARRGDARGDVAGDRSAKRESIYINSTDFFDSALLGEGELPYQQESEARGENASESGASEYTPTIGEDYVLGGERLHINVDFGTVAELDIGVGASMDGATGPLGAIAAGSGGGRHGGGSGGGRHGHGGTQSVPHTAEDGGEAEDGSKAHARLGPRNSEVIRQRLQYVEGRTPAKKLGTELSKSDDEHRQLLDAYMRRFDFHDQPVDFALRQLFQELHLPAESQQIDRVLASFSERYHTCNGGLFFSADVVYSYAFAILLLHTDAHNPKVRHKITKAQFVARAKLLDEHGAGRGNEMFDEVLEILYDNVTMVKFEYAPSSALGGQPLAGVMAQRPATSQGIGSRQQHSPFVAASMVGDHARMAGDHARDPAAGISGWFRRVFAPASTPGGLSKSPASPQDVPSKEQYSYSTLPRRRVARAAEDREAGDAEQAEHLRQRSNTAAPSINVPQISPLAADFALISHGGVDAFFAAPSDVPSSSPALVSHAGVDAFFTAPSDVSGSDGLRAGAAARPFKSSPLAVGTAHISSSIERDGSLAGAPLPMSTGFATSDIAAPPQPLAVETIRLSSVKSHVRRRVSLREGRPLSGIIHAAPAPAAGAAPSSALLRVDMAGRVSRKMERLGNGRRGLVRRWKDVWMVLSGSRLFFFRPAAAAAAAPLQQPAMSIQAIVPLRDGVAVVDAAYKKYPHVFRILAGDGSQVLIKAPADDAVAEWMARINCAAAFKTTGIERRAALSSAPPAPPPAPADSARRARLLEESLASLDENLNAIDDNLERSLRLFKQLAAMVPLTRHARTKAMHYVAAVRDRLKLLYLSEQRLTCYKDVLELDLAIECELARHRLLHA</sequence>
<keyword evidence="2" id="KW-1003">Cell membrane</keyword>
<dbReference type="GO" id="GO:0005543">
    <property type="term" value="F:phospholipid binding"/>
    <property type="evidence" value="ECO:0007669"/>
    <property type="project" value="InterPro"/>
</dbReference>
<dbReference type="InterPro" id="IPR011993">
    <property type="entry name" value="PH-like_dom_sf"/>
</dbReference>
<feature type="compositionally biased region" description="Basic and acidic residues" evidence="4">
    <location>
        <begin position="1185"/>
        <end position="1202"/>
    </location>
</feature>
<dbReference type="InterPro" id="IPR035999">
    <property type="entry name" value="Sec7_dom_sf"/>
</dbReference>
<name>A0A9W8EEM4_9FUNG</name>
<evidence type="ECO:0008006" key="9">
    <source>
        <dbReference type="Google" id="ProtNLM"/>
    </source>
</evidence>
<gene>
    <name evidence="7" type="ORF">H4R26_003830</name>
</gene>
<feature type="compositionally biased region" description="Basic and acidic residues" evidence="4">
    <location>
        <begin position="770"/>
        <end position="783"/>
    </location>
</feature>
<dbReference type="Gene3D" id="2.30.29.30">
    <property type="entry name" value="Pleckstrin-homology domain (PH domain)/Phosphotyrosine-binding domain (PTB)"/>
    <property type="match status" value="1"/>
</dbReference>
<evidence type="ECO:0000256" key="4">
    <source>
        <dbReference type="SAM" id="MobiDB-lite"/>
    </source>
</evidence>
<feature type="region of interest" description="Disordered" evidence="4">
    <location>
        <begin position="555"/>
        <end position="579"/>
    </location>
</feature>
<evidence type="ECO:0000256" key="3">
    <source>
        <dbReference type="ARBA" id="ARBA00023136"/>
    </source>
</evidence>
<dbReference type="SMART" id="SM00233">
    <property type="entry name" value="PH"/>
    <property type="match status" value="1"/>
</dbReference>
<dbReference type="SUPFAM" id="SSF48425">
    <property type="entry name" value="Sec7 domain"/>
    <property type="match status" value="1"/>
</dbReference>
<dbReference type="OrthoDB" id="430364at2759"/>
<dbReference type="InterPro" id="IPR000904">
    <property type="entry name" value="Sec7_dom"/>
</dbReference>
<keyword evidence="3" id="KW-0472">Membrane</keyword>
<feature type="region of interest" description="Disordered" evidence="4">
    <location>
        <begin position="650"/>
        <end position="674"/>
    </location>
</feature>
<dbReference type="SMART" id="SM00222">
    <property type="entry name" value="Sec7"/>
    <property type="match status" value="1"/>
</dbReference>
<feature type="region of interest" description="Disordered" evidence="4">
    <location>
        <begin position="752"/>
        <end position="783"/>
    </location>
</feature>
<accession>A0A9W8EEM4</accession>
<feature type="domain" description="PH" evidence="5">
    <location>
        <begin position="1373"/>
        <end position="1487"/>
    </location>
</feature>
<feature type="compositionally biased region" description="Polar residues" evidence="4">
    <location>
        <begin position="820"/>
        <end position="829"/>
    </location>
</feature>
<dbReference type="GO" id="GO:0005886">
    <property type="term" value="C:plasma membrane"/>
    <property type="evidence" value="ECO:0007669"/>
    <property type="project" value="UniProtKB-SubCell"/>
</dbReference>
<feature type="region of interest" description="Disordered" evidence="4">
    <location>
        <begin position="872"/>
        <end position="921"/>
    </location>
</feature>
<dbReference type="InterPro" id="IPR041681">
    <property type="entry name" value="PH_9"/>
</dbReference>
<dbReference type="CDD" id="cd00171">
    <property type="entry name" value="Sec7"/>
    <property type="match status" value="1"/>
</dbReference>
<feature type="compositionally biased region" description="Acidic residues" evidence="4">
    <location>
        <begin position="486"/>
        <end position="500"/>
    </location>
</feature>
<evidence type="ECO:0000313" key="8">
    <source>
        <dbReference type="Proteomes" id="UP001150907"/>
    </source>
</evidence>
<dbReference type="InterPro" id="IPR023394">
    <property type="entry name" value="Sec7_C_sf"/>
</dbReference>
<dbReference type="PRINTS" id="PR00683">
    <property type="entry name" value="SPECTRINPH"/>
</dbReference>
<comment type="subcellular location">
    <subcellularLocation>
        <location evidence="1">Cell membrane</location>
    </subcellularLocation>
</comment>
<dbReference type="Proteomes" id="UP001150907">
    <property type="component" value="Unassembled WGS sequence"/>
</dbReference>
<proteinExistence type="predicted"/>
<feature type="region of interest" description="Disordered" evidence="4">
    <location>
        <begin position="480"/>
        <end position="504"/>
    </location>
</feature>
<comment type="caution">
    <text evidence="7">The sequence shown here is derived from an EMBL/GenBank/DDBJ whole genome shotgun (WGS) entry which is preliminary data.</text>
</comment>
<dbReference type="PANTHER" id="PTHR10663">
    <property type="entry name" value="GUANYL-NUCLEOTIDE EXCHANGE FACTOR"/>
    <property type="match status" value="1"/>
</dbReference>
<feature type="region of interest" description="Disordered" evidence="4">
    <location>
        <begin position="810"/>
        <end position="832"/>
    </location>
</feature>
<dbReference type="GO" id="GO:0032012">
    <property type="term" value="P:regulation of ARF protein signal transduction"/>
    <property type="evidence" value="ECO:0007669"/>
    <property type="project" value="InterPro"/>
</dbReference>
<dbReference type="InterPro" id="IPR001605">
    <property type="entry name" value="PH_dom-spectrin-type"/>
</dbReference>
<evidence type="ECO:0000259" key="6">
    <source>
        <dbReference type="PROSITE" id="PS50190"/>
    </source>
</evidence>
<dbReference type="InterPro" id="IPR001849">
    <property type="entry name" value="PH_domain"/>
</dbReference>
<feature type="region of interest" description="Disordered" evidence="4">
    <location>
        <begin position="1154"/>
        <end position="1210"/>
    </location>
</feature>
<dbReference type="GO" id="GO:0005085">
    <property type="term" value="F:guanyl-nucleotide exchange factor activity"/>
    <property type="evidence" value="ECO:0007669"/>
    <property type="project" value="InterPro"/>
</dbReference>
<dbReference type="PANTHER" id="PTHR10663:SF405">
    <property type="entry name" value="ARF GUANINE NUCLEOTIDE EXCHANGE FACTOR SYT1"/>
    <property type="match status" value="1"/>
</dbReference>
<feature type="region of interest" description="Disordered" evidence="4">
    <location>
        <begin position="1"/>
        <end position="41"/>
    </location>
</feature>
<dbReference type="PROSITE" id="PS50190">
    <property type="entry name" value="SEC7"/>
    <property type="match status" value="1"/>
</dbReference>
<dbReference type="Gene3D" id="1.10.1000.11">
    <property type="entry name" value="Arf Nucleotide-binding Site Opener,domain 2"/>
    <property type="match status" value="1"/>
</dbReference>
<dbReference type="SUPFAM" id="SSF50729">
    <property type="entry name" value="PH domain-like"/>
    <property type="match status" value="1"/>
</dbReference>
<evidence type="ECO:0000256" key="1">
    <source>
        <dbReference type="ARBA" id="ARBA00004236"/>
    </source>
</evidence>